<dbReference type="Proteomes" id="UP000244338">
    <property type="component" value="Unassembled WGS sequence"/>
</dbReference>
<dbReference type="EMBL" id="PEBX01000052">
    <property type="protein sequence ID" value="PTQ56022.1"/>
    <property type="molecule type" value="Genomic_DNA"/>
</dbReference>
<name>A0A2R6Y061_9BACL</name>
<comment type="caution">
    <text evidence="1">The sequence shown here is derived from an EMBL/GenBank/DDBJ whole genome shotgun (WGS) entry which is preliminary data.</text>
</comment>
<dbReference type="AlphaFoldDB" id="A0A2R6Y061"/>
<protein>
    <submittedName>
        <fullName evidence="1">Uncharacterized protein</fullName>
    </submittedName>
</protein>
<evidence type="ECO:0000313" key="1">
    <source>
        <dbReference type="EMBL" id="PTQ56022.1"/>
    </source>
</evidence>
<sequence>MRINIRDATFKRMMGSLVTNASFQMVRPKSSRKMAAKTMGMRT</sequence>
<organism evidence="1 3">
    <name type="scientific">Candidatus Carbonibacillus altaicus</name>
    <dbReference type="NCBI Taxonomy" id="2163959"/>
    <lineage>
        <taxon>Bacteria</taxon>
        <taxon>Bacillati</taxon>
        <taxon>Bacillota</taxon>
        <taxon>Bacilli</taxon>
        <taxon>Bacillales</taxon>
        <taxon>Candidatus Carbonibacillus</taxon>
    </lineage>
</organism>
<reference evidence="1" key="2">
    <citation type="journal article" date="2018" name="Sci. Rep.">
        <title>Lignite coal burning seam in the remote Altai Mountains harbors a hydrogen-driven thermophilic microbial community.</title>
        <authorList>
            <person name="Kadnikov V.V."/>
            <person name="Mardanov A.V."/>
            <person name="Ivasenko D.A."/>
            <person name="Beletsky A.V."/>
            <person name="Karnachuk O.V."/>
            <person name="Ravin N.V."/>
        </authorList>
    </citation>
    <scope>NUCLEOTIDE SEQUENCE</scope>
    <source>
        <strain evidence="1">AL32</strain>
    </source>
</reference>
<reference evidence="3" key="1">
    <citation type="journal article" date="2018" name="Sci. Rep.">
        <title>Lignite coal burning seam in the remote Altai Mountains harbors a hydrogen-driven thermophilic microbial community.</title>
        <authorList>
            <person name="Kadnikov V.V."/>
            <person name="Mardanov A.V."/>
            <person name="Ivasenko D.A."/>
            <person name="Antsiferov D.V."/>
            <person name="Beletsky A.V."/>
            <person name="Karnachuk O.V."/>
            <person name="Ravin N.V."/>
        </authorList>
    </citation>
    <scope>NUCLEOTIDE SEQUENCE [LARGE SCALE GENOMIC DNA]</scope>
</reference>
<evidence type="ECO:0000313" key="3">
    <source>
        <dbReference type="Proteomes" id="UP000244338"/>
    </source>
</evidence>
<dbReference type="EMBL" id="PEBX01000016">
    <property type="protein sequence ID" value="PTQ56920.1"/>
    <property type="molecule type" value="Genomic_DNA"/>
</dbReference>
<proteinExistence type="predicted"/>
<accession>A0A2R6Y061</accession>
<evidence type="ECO:0000313" key="2">
    <source>
        <dbReference type="EMBL" id="PTQ56920.1"/>
    </source>
</evidence>
<gene>
    <name evidence="1" type="ORF">BSOLF_1010</name>
    <name evidence="2" type="ORF">BSOLF_2481</name>
</gene>